<accession>A0A5M9JC03</accession>
<feature type="transmembrane region" description="Helical" evidence="2">
    <location>
        <begin position="218"/>
        <end position="239"/>
    </location>
</feature>
<keyword evidence="5" id="KW-1185">Reference proteome</keyword>
<sequence>MYTQLLTLAGLCAAVLAQPGPQVAKRQDADVSAIAASLSSLSSALAINPSIAAELAGIPSSVQALQSNAAGISQLASEFLHSGPPAWYSSLSPDAKSYVLEDGAARASLLDGVYSLESLLSAATATATATATAAAIATTTAAPVTTGIINGTTATLVPVGTGALTLASSTLGAGGNSTVTTRKLSSTSEAKSTGEATTKTAAGKTSEPSPITSSSKAGAAQVTGAVGLGLVGLVGLVWAL</sequence>
<keyword evidence="3" id="KW-0732">Signal</keyword>
<keyword evidence="2" id="KW-1133">Transmembrane helix</keyword>
<dbReference type="Proteomes" id="UP000322873">
    <property type="component" value="Unassembled WGS sequence"/>
</dbReference>
<name>A0A5M9JC03_MONFR</name>
<proteinExistence type="predicted"/>
<evidence type="ECO:0008006" key="6">
    <source>
        <dbReference type="Google" id="ProtNLM"/>
    </source>
</evidence>
<reference evidence="4 5" key="1">
    <citation type="submission" date="2019-06" db="EMBL/GenBank/DDBJ databases">
        <title>Genome Sequence of the Brown Rot Fungal Pathogen Monilinia fructicola.</title>
        <authorList>
            <person name="De Miccolis Angelini R.M."/>
            <person name="Landi L."/>
            <person name="Abate D."/>
            <person name="Pollastro S."/>
            <person name="Romanazzi G."/>
            <person name="Faretra F."/>
        </authorList>
    </citation>
    <scope>NUCLEOTIDE SEQUENCE [LARGE SCALE GENOMIC DNA]</scope>
    <source>
        <strain evidence="4 5">Mfrc123</strain>
    </source>
</reference>
<feature type="signal peptide" evidence="3">
    <location>
        <begin position="1"/>
        <end position="17"/>
    </location>
</feature>
<evidence type="ECO:0000313" key="5">
    <source>
        <dbReference type="Proteomes" id="UP000322873"/>
    </source>
</evidence>
<dbReference type="EMBL" id="VICG01000011">
    <property type="protein sequence ID" value="KAA8567138.1"/>
    <property type="molecule type" value="Genomic_DNA"/>
</dbReference>
<keyword evidence="2" id="KW-0472">Membrane</keyword>
<feature type="chain" id="PRO_5024345994" description="Cell wall protein" evidence="3">
    <location>
        <begin position="18"/>
        <end position="240"/>
    </location>
</feature>
<feature type="compositionally biased region" description="Polar residues" evidence="1">
    <location>
        <begin position="174"/>
        <end position="188"/>
    </location>
</feature>
<evidence type="ECO:0000256" key="2">
    <source>
        <dbReference type="SAM" id="Phobius"/>
    </source>
</evidence>
<dbReference type="OrthoDB" id="5419608at2759"/>
<feature type="compositionally biased region" description="Low complexity" evidence="1">
    <location>
        <begin position="189"/>
        <end position="207"/>
    </location>
</feature>
<organism evidence="4 5">
    <name type="scientific">Monilinia fructicola</name>
    <name type="common">Brown rot fungus</name>
    <name type="synonym">Ciboria fructicola</name>
    <dbReference type="NCBI Taxonomy" id="38448"/>
    <lineage>
        <taxon>Eukaryota</taxon>
        <taxon>Fungi</taxon>
        <taxon>Dikarya</taxon>
        <taxon>Ascomycota</taxon>
        <taxon>Pezizomycotina</taxon>
        <taxon>Leotiomycetes</taxon>
        <taxon>Helotiales</taxon>
        <taxon>Sclerotiniaceae</taxon>
        <taxon>Monilinia</taxon>
    </lineage>
</organism>
<keyword evidence="2" id="KW-0812">Transmembrane</keyword>
<dbReference type="AlphaFoldDB" id="A0A5M9JC03"/>
<dbReference type="VEuPathDB" id="FungiDB:MFRU_007g02340"/>
<evidence type="ECO:0000256" key="1">
    <source>
        <dbReference type="SAM" id="MobiDB-lite"/>
    </source>
</evidence>
<evidence type="ECO:0000256" key="3">
    <source>
        <dbReference type="SAM" id="SignalP"/>
    </source>
</evidence>
<protein>
    <recommendedName>
        <fullName evidence="6">Cell wall protein</fullName>
    </recommendedName>
</protein>
<gene>
    <name evidence="4" type="ORF">EYC84_010202</name>
</gene>
<comment type="caution">
    <text evidence="4">The sequence shown here is derived from an EMBL/GenBank/DDBJ whole genome shotgun (WGS) entry which is preliminary data.</text>
</comment>
<feature type="region of interest" description="Disordered" evidence="1">
    <location>
        <begin position="174"/>
        <end position="217"/>
    </location>
</feature>
<evidence type="ECO:0000313" key="4">
    <source>
        <dbReference type="EMBL" id="KAA8567138.1"/>
    </source>
</evidence>